<feature type="domain" description="Rhodopsin" evidence="8">
    <location>
        <begin position="24"/>
        <end position="266"/>
    </location>
</feature>
<dbReference type="STRING" id="1810919.A0A3D8R4T7"/>
<evidence type="ECO:0000256" key="2">
    <source>
        <dbReference type="ARBA" id="ARBA00022692"/>
    </source>
</evidence>
<keyword evidence="3 7" id="KW-1133">Transmembrane helix</keyword>
<reference evidence="9 10" key="1">
    <citation type="journal article" date="2018" name="IMA Fungus">
        <title>IMA Genome-F 9: Draft genome sequence of Annulohypoxylon stygium, Aspergillus mulundensis, Berkeleyomyces basicola (syn. Thielaviopsis basicola), Ceratocystis smalleyi, two Cercospora beticola strains, Coleophoma cylindrospora, Fusarium fracticaudum, Phialophora cf. hyalina, and Morchella septimelata.</title>
        <authorList>
            <person name="Wingfield B.D."/>
            <person name="Bills G.F."/>
            <person name="Dong Y."/>
            <person name="Huang W."/>
            <person name="Nel W.J."/>
            <person name="Swalarsk-Parry B.S."/>
            <person name="Vaghefi N."/>
            <person name="Wilken P.M."/>
            <person name="An Z."/>
            <person name="de Beer Z.W."/>
            <person name="De Vos L."/>
            <person name="Chen L."/>
            <person name="Duong T.A."/>
            <person name="Gao Y."/>
            <person name="Hammerbacher A."/>
            <person name="Kikkert J.R."/>
            <person name="Li Y."/>
            <person name="Li H."/>
            <person name="Li K."/>
            <person name="Li Q."/>
            <person name="Liu X."/>
            <person name="Ma X."/>
            <person name="Naidoo K."/>
            <person name="Pethybridge S.J."/>
            <person name="Sun J."/>
            <person name="Steenkamp E.T."/>
            <person name="van der Nest M.A."/>
            <person name="van Wyk S."/>
            <person name="Wingfield M.J."/>
            <person name="Xiong C."/>
            <person name="Yue Q."/>
            <person name="Zhang X."/>
        </authorList>
    </citation>
    <scope>NUCLEOTIDE SEQUENCE [LARGE SCALE GENOMIC DNA]</scope>
    <source>
        <strain evidence="9 10">DSM 5745</strain>
    </source>
</reference>
<evidence type="ECO:0000256" key="6">
    <source>
        <dbReference type="SAM" id="MobiDB-lite"/>
    </source>
</evidence>
<keyword evidence="4 7" id="KW-0472">Membrane</keyword>
<dbReference type="PANTHER" id="PTHR33048">
    <property type="entry name" value="PTH11-LIKE INTEGRAL MEMBRANE PROTEIN (AFU_ORTHOLOGUE AFUA_5G11245)"/>
    <property type="match status" value="1"/>
</dbReference>
<evidence type="ECO:0000313" key="10">
    <source>
        <dbReference type="Proteomes" id="UP000256690"/>
    </source>
</evidence>
<sequence length="382" mass="41982">MATATPFQKEAWTEYGVGVLVLLLRIFARLRVVGIKNWQGDDYFAIVALIFWTAELTMLELIGQYGTNIGLSDQERASMSPDRTARLVAGSKCLLAGWTCYVTLIWSLKTCMLFFYNRLTLGLVQQKLVKINVVLCGCTYVAVILTIFLHCRPLSKHFQVYPDPGLNCSADYINYIMIATTNVVTDAILLCIPIPLLAKVRLTIRRKLVIGVLLCGGVFVMAATLLRCILSLQDINSINNSTVWAIRETFVAIIAVNAPCIKPLFSTSVWLRSSSKDPSSNHGHYHYGKSSGAVSFGMSALGRTKHAQLESAVSRVGRDSDEFGMLREDNQRSVALASASRGDGSSFDENDADVRGGKLGTGMAKGGIQVTTMYEVRRDGRE</sequence>
<organism evidence="9 10">
    <name type="scientific">Aspergillus mulundensis</name>
    <dbReference type="NCBI Taxonomy" id="1810919"/>
    <lineage>
        <taxon>Eukaryota</taxon>
        <taxon>Fungi</taxon>
        <taxon>Dikarya</taxon>
        <taxon>Ascomycota</taxon>
        <taxon>Pezizomycotina</taxon>
        <taxon>Eurotiomycetes</taxon>
        <taxon>Eurotiomycetidae</taxon>
        <taxon>Eurotiales</taxon>
        <taxon>Aspergillaceae</taxon>
        <taxon>Aspergillus</taxon>
        <taxon>Aspergillus subgen. Nidulantes</taxon>
    </lineage>
</organism>
<dbReference type="InterPro" id="IPR052337">
    <property type="entry name" value="SAT4-like"/>
</dbReference>
<feature type="transmembrane region" description="Helical" evidence="7">
    <location>
        <begin position="128"/>
        <end position="149"/>
    </location>
</feature>
<comment type="caution">
    <text evidence="9">The sequence shown here is derived from an EMBL/GenBank/DDBJ whole genome shotgun (WGS) entry which is preliminary data.</text>
</comment>
<evidence type="ECO:0000256" key="7">
    <source>
        <dbReference type="SAM" id="Phobius"/>
    </source>
</evidence>
<dbReference type="AlphaFoldDB" id="A0A3D8R4T7"/>
<protein>
    <recommendedName>
        <fullName evidence="8">Rhodopsin domain-containing protein</fullName>
    </recommendedName>
</protein>
<dbReference type="EMBL" id="PVWQ01000011">
    <property type="protein sequence ID" value="RDW68980.1"/>
    <property type="molecule type" value="Genomic_DNA"/>
</dbReference>
<name>A0A3D8R4T7_9EURO</name>
<gene>
    <name evidence="9" type="ORF">DSM5745_08740</name>
</gene>
<evidence type="ECO:0000256" key="5">
    <source>
        <dbReference type="ARBA" id="ARBA00038359"/>
    </source>
</evidence>
<dbReference type="Proteomes" id="UP000256690">
    <property type="component" value="Unassembled WGS sequence"/>
</dbReference>
<dbReference type="InterPro" id="IPR049326">
    <property type="entry name" value="Rhodopsin_dom_fungi"/>
</dbReference>
<dbReference type="OrthoDB" id="4329349at2759"/>
<feature type="transmembrane region" description="Helical" evidence="7">
    <location>
        <begin position="172"/>
        <end position="196"/>
    </location>
</feature>
<feature type="transmembrane region" description="Helical" evidence="7">
    <location>
        <begin position="12"/>
        <end position="30"/>
    </location>
</feature>
<dbReference type="RefSeq" id="XP_026600769.1">
    <property type="nucleotide sequence ID" value="XM_026750756.1"/>
</dbReference>
<dbReference type="PANTHER" id="PTHR33048:SF2">
    <property type="entry name" value="SRPK"/>
    <property type="match status" value="1"/>
</dbReference>
<evidence type="ECO:0000256" key="3">
    <source>
        <dbReference type="ARBA" id="ARBA00022989"/>
    </source>
</evidence>
<evidence type="ECO:0000256" key="4">
    <source>
        <dbReference type="ARBA" id="ARBA00023136"/>
    </source>
</evidence>
<evidence type="ECO:0000313" key="9">
    <source>
        <dbReference type="EMBL" id="RDW68980.1"/>
    </source>
</evidence>
<keyword evidence="10" id="KW-1185">Reference proteome</keyword>
<feature type="transmembrane region" description="Helical" evidence="7">
    <location>
        <begin position="95"/>
        <end position="116"/>
    </location>
</feature>
<dbReference type="Pfam" id="PF20684">
    <property type="entry name" value="Fung_rhodopsin"/>
    <property type="match status" value="1"/>
</dbReference>
<comment type="subcellular location">
    <subcellularLocation>
        <location evidence="1">Membrane</location>
        <topology evidence="1">Multi-pass membrane protein</topology>
    </subcellularLocation>
</comment>
<keyword evidence="2 7" id="KW-0812">Transmembrane</keyword>
<accession>A0A3D8R4T7</accession>
<feature type="region of interest" description="Disordered" evidence="6">
    <location>
        <begin position="334"/>
        <end position="364"/>
    </location>
</feature>
<evidence type="ECO:0000259" key="8">
    <source>
        <dbReference type="Pfam" id="PF20684"/>
    </source>
</evidence>
<dbReference type="GeneID" id="38119110"/>
<dbReference type="GO" id="GO:0016020">
    <property type="term" value="C:membrane"/>
    <property type="evidence" value="ECO:0007669"/>
    <property type="project" value="UniProtKB-SubCell"/>
</dbReference>
<evidence type="ECO:0000256" key="1">
    <source>
        <dbReference type="ARBA" id="ARBA00004141"/>
    </source>
</evidence>
<comment type="similarity">
    <text evidence="5">Belongs to the SAT4 family.</text>
</comment>
<feature type="transmembrane region" description="Helical" evidence="7">
    <location>
        <begin position="208"/>
        <end position="232"/>
    </location>
</feature>
<proteinExistence type="inferred from homology"/>
<feature type="transmembrane region" description="Helical" evidence="7">
    <location>
        <begin position="42"/>
        <end position="62"/>
    </location>
</feature>